<keyword evidence="2" id="KW-0812">Transmembrane</keyword>
<feature type="transmembrane region" description="Helical" evidence="2">
    <location>
        <begin position="283"/>
        <end position="305"/>
    </location>
</feature>
<dbReference type="STRING" id="5454.A0A163DAQ5"/>
<keyword evidence="2" id="KW-1133">Transmembrane helix</keyword>
<feature type="compositionally biased region" description="Basic and acidic residues" evidence="1">
    <location>
        <begin position="52"/>
        <end position="62"/>
    </location>
</feature>
<comment type="caution">
    <text evidence="3">The sequence shown here is derived from an EMBL/GenBank/DDBJ whole genome shotgun (WGS) entry which is preliminary data.</text>
</comment>
<dbReference type="Proteomes" id="UP000076837">
    <property type="component" value="Unassembled WGS sequence"/>
</dbReference>
<keyword evidence="2" id="KW-0472">Membrane</keyword>
<organism evidence="3 4">
    <name type="scientific">Didymella rabiei</name>
    <name type="common">Chickpea ascochyta blight fungus</name>
    <name type="synonym">Mycosphaerella rabiei</name>
    <dbReference type="NCBI Taxonomy" id="5454"/>
    <lineage>
        <taxon>Eukaryota</taxon>
        <taxon>Fungi</taxon>
        <taxon>Dikarya</taxon>
        <taxon>Ascomycota</taxon>
        <taxon>Pezizomycotina</taxon>
        <taxon>Dothideomycetes</taxon>
        <taxon>Pleosporomycetidae</taxon>
        <taxon>Pleosporales</taxon>
        <taxon>Pleosporineae</taxon>
        <taxon>Didymellaceae</taxon>
        <taxon>Ascochyta</taxon>
    </lineage>
</organism>
<feature type="region of interest" description="Disordered" evidence="1">
    <location>
        <begin position="1"/>
        <end position="181"/>
    </location>
</feature>
<dbReference type="EMBL" id="JYNV01000200">
    <property type="protein sequence ID" value="KZM23034.1"/>
    <property type="molecule type" value="Genomic_DNA"/>
</dbReference>
<name>A0A163DAQ5_DIDRA</name>
<evidence type="ECO:0000313" key="3">
    <source>
        <dbReference type="EMBL" id="KZM23034.1"/>
    </source>
</evidence>
<sequence length="394" mass="40831">MEDGTDRSPGTAQEVPPTVARPTFSAPQASLSQTTYTVSIQSPPAATLTPEGDARADIEEPPKQAPNNPDLDESKIESAVLPGVNQDTSNMGELLKPGPPANPKEPSAAPAVTVNKPLPGQNQADPIIGELAPLPVPSPPPPPPTLVNSPASLPSLSSTPTPQSTKSSTVPPESSRSAETSLAITPGTFVLSPLTSFVTITRSTQGKGEASITTALTGTFPTPAAITGILPTNGANPQAIAAAQSITSIVSSTTVIVTASLTPIIQPSGQQDGSILHPTARTLLILFVILGALSILVAIVICMMIRSHKRRSRAQKQAFVDQRPYDASSGRVGVNTHISANPNDNPFLTASEKAIVDRAVLPDGASDLHNASIFSDAITSFINKSRRLTYKISP</sequence>
<proteinExistence type="predicted"/>
<gene>
    <name evidence="3" type="ORF">ST47_g5852</name>
</gene>
<feature type="compositionally biased region" description="Pro residues" evidence="1">
    <location>
        <begin position="134"/>
        <end position="145"/>
    </location>
</feature>
<evidence type="ECO:0000256" key="1">
    <source>
        <dbReference type="SAM" id="MobiDB-lite"/>
    </source>
</evidence>
<evidence type="ECO:0000256" key="2">
    <source>
        <dbReference type="SAM" id="Phobius"/>
    </source>
</evidence>
<feature type="compositionally biased region" description="Polar residues" evidence="1">
    <location>
        <begin position="25"/>
        <end position="44"/>
    </location>
</feature>
<feature type="compositionally biased region" description="Low complexity" evidence="1">
    <location>
        <begin position="146"/>
        <end position="172"/>
    </location>
</feature>
<keyword evidence="4" id="KW-1185">Reference proteome</keyword>
<dbReference type="AlphaFoldDB" id="A0A163DAQ5"/>
<accession>A0A163DAQ5</accession>
<dbReference type="OrthoDB" id="3798900at2759"/>
<reference evidence="3 4" key="1">
    <citation type="journal article" date="2016" name="Sci. Rep.">
        <title>Draft genome sequencing and secretome analysis of fungal phytopathogen Ascochyta rabiei provides insight into the necrotrophic effector repertoire.</title>
        <authorList>
            <person name="Verma S."/>
            <person name="Gazara R.K."/>
            <person name="Nizam S."/>
            <person name="Parween S."/>
            <person name="Chattopadhyay D."/>
            <person name="Verma P.K."/>
        </authorList>
    </citation>
    <scope>NUCLEOTIDE SEQUENCE [LARGE SCALE GENOMIC DNA]</scope>
    <source>
        <strain evidence="3 4">ArDII</strain>
    </source>
</reference>
<protein>
    <submittedName>
        <fullName evidence="3">Uncharacterized protein</fullName>
    </submittedName>
</protein>
<evidence type="ECO:0000313" key="4">
    <source>
        <dbReference type="Proteomes" id="UP000076837"/>
    </source>
</evidence>